<keyword evidence="9" id="KW-0843">Virulence</keyword>
<organism evidence="14 15">
    <name type="scientific">Candida albicans (strain WO-1)</name>
    <name type="common">Yeast</name>
    <dbReference type="NCBI Taxonomy" id="294748"/>
    <lineage>
        <taxon>Eukaryota</taxon>
        <taxon>Fungi</taxon>
        <taxon>Dikarya</taxon>
        <taxon>Ascomycota</taxon>
        <taxon>Saccharomycotina</taxon>
        <taxon>Pichiomycetes</taxon>
        <taxon>Debaryomycetaceae</taxon>
        <taxon>Candida/Lodderomyces clade</taxon>
        <taxon>Candida</taxon>
    </lineage>
</organism>
<gene>
    <name evidence="14" type="ORF">CAWG_01699</name>
</gene>
<dbReference type="OMA" id="CHSESII"/>
<dbReference type="InterPro" id="IPR021031">
    <property type="entry name" value="Hyphal-reg_cell_wall_N"/>
</dbReference>
<protein>
    <recommendedName>
        <fullName evidence="13">Hyphally-regulated cell wall protein N-terminal domain-containing protein</fullName>
    </recommendedName>
</protein>
<comment type="similarity">
    <text evidence="4">Belongs to the HYR1/IFF family.</text>
</comment>
<comment type="subcellular location">
    <subcellularLocation>
        <location evidence="3">Membrane</location>
        <topology evidence="3">Lipid-anchor</topology>
        <topology evidence="3">GPI-anchor</topology>
    </subcellularLocation>
    <subcellularLocation>
        <location evidence="2">Secreted</location>
        <location evidence="2">Cell wall</location>
    </subcellularLocation>
</comment>
<comment type="function">
    <text evidence="1">GPI-anchored cell wall protein involved in cell wall organization, hyphal growth, as well as in host-fungal interaction and virulence.</text>
</comment>
<dbReference type="OrthoDB" id="4022214at2759"/>
<dbReference type="GO" id="GO:0009277">
    <property type="term" value="C:fungal-type cell wall"/>
    <property type="evidence" value="ECO:0007669"/>
    <property type="project" value="UniProtKB-ARBA"/>
</dbReference>
<evidence type="ECO:0000256" key="9">
    <source>
        <dbReference type="ARBA" id="ARBA00023026"/>
    </source>
</evidence>
<keyword evidence="7" id="KW-0336">GPI-anchor</keyword>
<sequence>MDGTSPEKRFFFILTCFRSVKKEIFRGRSPLHTLLEHQEKENQTHFCNWFTISSLQKQILIYTPQKTINSSNILSRFSQFQFFFITTNQSSIFHMQLFQNILVSIALLTQIVFAIEITENKVDRGTVTLNLGDITIYPGASWSIIDNAYTNFVGKLDVRDGAGLYISSTSHLLALQVSLTTLLHSITNNGVVSFDSRISRTSSSYDSRGVSFTNNGEMYFAASGEFSSSTALTSASWTNTGLLSFYQNQRTSGTVSLGMPLGSITNTGQVCLNNQVYEQTTQIKGSGCFTANGDSTIYISNVLLAVSPKQNFYLTDKGSSMIVQAVSTTQTFNVYGFGEGNKIGLTIPLMGNLWNSAYAYDTTSGILTLRNLLLEQKFNIGTGYDPSKFQVVTDSGSGIPSTILGSVAYYGRVPERTLPKSCQIPCKPIPEAPGTTPTQYTTTITKTNTAGNTVTESGVVNVSTDKGGSWFTTTSMFPALSTAPSTATVFSSDTIMSTVEPDTTELASLTDIPIETSSVEELLSVMSNWEISSAPTLSIETPVSSHHSSMQHSSFESSADINTVFSSESAFETASDYIVSTPSSISHSTMVPQSSVSALSVVSESLASAEPSFVVPSESFIFSASSAAPQPSSSTYSVSFTTQFETPSSAGPSLVTSVESNTELISSATQSSDIQTEFTSTWTTTNSDGSVVTESGIISQSGTSLTTLTTFQPATSLVVPPYSVIETEFTSTWTTTNSDSLVATESGVVSQSDTLLTTVTTFPPAPSAIVPEFTSPWKINTSIESSETLTVSASSYETVGESLAAATSSYLSSATVVVAPSESEINTSSSILNNEEIASAPVSDTTSIAEHHDGSLSMTTTEFVNSNSLPSSSHSIVTATITSCNKSKCSESVVTYVSSVSCATITVGDSEKNISTVGNNVSSIVGDDVSNTQAITMATSTEGATTLTSVSGAKPSVANNATNSVHTTDYTTATPGVQNGSSLSIPSDVPIEISVITPTNSSSSSVTIPYENGSNKESIENIKYLALVVFGLMMFM</sequence>
<evidence type="ECO:0000256" key="5">
    <source>
        <dbReference type="ARBA" id="ARBA00022512"/>
    </source>
</evidence>
<dbReference type="Pfam" id="PF11765">
    <property type="entry name" value="Hyphal_reg_CWP"/>
    <property type="match status" value="1"/>
</dbReference>
<evidence type="ECO:0000313" key="14">
    <source>
        <dbReference type="EMBL" id="EEQ43462.1"/>
    </source>
</evidence>
<keyword evidence="6" id="KW-0964">Secreted</keyword>
<keyword evidence="10" id="KW-0472">Membrane</keyword>
<evidence type="ECO:0000313" key="15">
    <source>
        <dbReference type="Proteomes" id="UP000001429"/>
    </source>
</evidence>
<name>C4YLI1_CANAW</name>
<evidence type="ECO:0000256" key="1">
    <source>
        <dbReference type="ARBA" id="ARBA00003560"/>
    </source>
</evidence>
<evidence type="ECO:0000256" key="6">
    <source>
        <dbReference type="ARBA" id="ARBA00022525"/>
    </source>
</evidence>
<evidence type="ECO:0000256" key="10">
    <source>
        <dbReference type="ARBA" id="ARBA00023136"/>
    </source>
</evidence>
<evidence type="ECO:0000259" key="13">
    <source>
        <dbReference type="Pfam" id="PF11765"/>
    </source>
</evidence>
<accession>C4YLI1</accession>
<keyword evidence="8" id="KW-0732">Signal</keyword>
<dbReference type="VEuPathDB" id="FungiDB:CAWG_01699"/>
<keyword evidence="11" id="KW-0325">Glycoprotein</keyword>
<dbReference type="GO" id="GO:0098552">
    <property type="term" value="C:side of membrane"/>
    <property type="evidence" value="ECO:0007669"/>
    <property type="project" value="UniProtKB-KW"/>
</dbReference>
<evidence type="ECO:0000256" key="3">
    <source>
        <dbReference type="ARBA" id="ARBA00004589"/>
    </source>
</evidence>
<feature type="domain" description="Hyphally-regulated cell wall protein N-terminal" evidence="13">
    <location>
        <begin position="106"/>
        <end position="433"/>
    </location>
</feature>
<evidence type="ECO:0000256" key="2">
    <source>
        <dbReference type="ARBA" id="ARBA00004191"/>
    </source>
</evidence>
<evidence type="ECO:0000256" key="7">
    <source>
        <dbReference type="ARBA" id="ARBA00022622"/>
    </source>
</evidence>
<keyword evidence="12" id="KW-0449">Lipoprotein</keyword>
<reference evidence="14 15" key="1">
    <citation type="journal article" date="2009" name="Nature">
        <title>Evolution of pathogenicity and sexual reproduction in eight Candida genomes.</title>
        <authorList>
            <person name="Butler G."/>
            <person name="Rasmussen M.D."/>
            <person name="Lin M.F."/>
            <person name="Santos M.A."/>
            <person name="Sakthikumar S."/>
            <person name="Munro C.A."/>
            <person name="Rheinbay E."/>
            <person name="Grabherr M."/>
            <person name="Forche A."/>
            <person name="Reedy J.L."/>
            <person name="Agrafioti I."/>
            <person name="Arnaud M.B."/>
            <person name="Bates S."/>
            <person name="Brown A.J."/>
            <person name="Brunke S."/>
            <person name="Costanzo M.C."/>
            <person name="Fitzpatrick D.A."/>
            <person name="de Groot P.W."/>
            <person name="Harris D."/>
            <person name="Hoyer L.L."/>
            <person name="Hube B."/>
            <person name="Klis F.M."/>
            <person name="Kodira C."/>
            <person name="Lennard N."/>
            <person name="Logue M.E."/>
            <person name="Martin R."/>
            <person name="Neiman A.M."/>
            <person name="Nikolaou E."/>
            <person name="Quail M.A."/>
            <person name="Quinn J."/>
            <person name="Santos M.C."/>
            <person name="Schmitzberger F.F."/>
            <person name="Sherlock G."/>
            <person name="Shah P."/>
            <person name="Silverstein K.A."/>
            <person name="Skrzypek M.S."/>
            <person name="Soll D."/>
            <person name="Staggs R."/>
            <person name="Stansfield I."/>
            <person name="Stumpf M.P."/>
            <person name="Sudbery P.E."/>
            <person name="Srikantha T."/>
            <person name="Zeng Q."/>
            <person name="Berman J."/>
            <person name="Berriman M."/>
            <person name="Heitman J."/>
            <person name="Gow N.A."/>
            <person name="Lorenz M.C."/>
            <person name="Birren B.W."/>
            <person name="Kellis M."/>
            <person name="Cuomo C.A."/>
        </authorList>
    </citation>
    <scope>NUCLEOTIDE SEQUENCE [LARGE SCALE GENOMIC DNA]</scope>
    <source>
        <strain evidence="14 15">WO-1</strain>
    </source>
</reference>
<dbReference type="Pfam" id="PF15789">
    <property type="entry name" value="Hyr1"/>
    <property type="match status" value="3"/>
</dbReference>
<dbReference type="InterPro" id="IPR031573">
    <property type="entry name" value="Cell_wall_rpt"/>
</dbReference>
<proteinExistence type="inferred from homology"/>
<dbReference type="GO" id="GO:0009986">
    <property type="term" value="C:cell surface"/>
    <property type="evidence" value="ECO:0007669"/>
    <property type="project" value="UniProtKB-ARBA"/>
</dbReference>
<evidence type="ECO:0000256" key="8">
    <source>
        <dbReference type="ARBA" id="ARBA00022729"/>
    </source>
</evidence>
<keyword evidence="5" id="KW-0134">Cell wall</keyword>
<dbReference type="Proteomes" id="UP000001429">
    <property type="component" value="Chromosome R"/>
</dbReference>
<keyword evidence="15" id="KW-1185">Reference proteome</keyword>
<dbReference type="PaxDb" id="5476-C4YLI1"/>
<dbReference type="AlphaFoldDB" id="C4YLI1"/>
<evidence type="ECO:0000256" key="11">
    <source>
        <dbReference type="ARBA" id="ARBA00023180"/>
    </source>
</evidence>
<evidence type="ECO:0000256" key="4">
    <source>
        <dbReference type="ARBA" id="ARBA00009873"/>
    </source>
</evidence>
<evidence type="ECO:0000256" key="12">
    <source>
        <dbReference type="ARBA" id="ARBA00023288"/>
    </source>
</evidence>
<dbReference type="EMBL" id="CM000309">
    <property type="protein sequence ID" value="EEQ43462.1"/>
    <property type="molecule type" value="Genomic_DNA"/>
</dbReference>
<dbReference type="HOGENOM" id="CLU_006199_1_0_1"/>